<keyword evidence="2" id="KW-0677">Repeat</keyword>
<sequence length="383" mass="40728">MPETNELSQRECEILTLVAKGASNKEIARDLHISTNTVKVHLRNIFSKVDANSRTEAAMYAVNAGIVEIKPGAAAAGQEVEEQRSTNKFLIGIAITVSVIIISLLGFLAFQGSFSGNRETNNQPGIPVEAGWEERAQLPSARKGLALASYDGEIFAIAGETDEGISSSVEHYDPVSDQWSSLDSKPTPVADVSAVVIAGKIYVPGGLTPSGDLSDALEIYSLIDGAWEQGADLPLGISAYALVAYEGNMYLFGGWDGSEYLNSVYQYDPEQDQWLSKTPMSTARGYSGAAVSGGKIFVVGGYDGDKGLSSMEVYIPELDDLQSNPWSKGTDLPVSRFGMGVAGLGNMIHVVGGKIGEGGSQSSMVYSPQEGIWQEFDSPTTES</sequence>
<name>X0TD35_9ZZZZ</name>
<dbReference type="Pfam" id="PF24681">
    <property type="entry name" value="Kelch_KLHDC2_KLHL20_DRC7"/>
    <property type="match status" value="1"/>
</dbReference>
<keyword evidence="3" id="KW-0472">Membrane</keyword>
<organism evidence="5">
    <name type="scientific">marine sediment metagenome</name>
    <dbReference type="NCBI Taxonomy" id="412755"/>
    <lineage>
        <taxon>unclassified sequences</taxon>
        <taxon>metagenomes</taxon>
        <taxon>ecological metagenomes</taxon>
    </lineage>
</organism>
<dbReference type="InterPro" id="IPR036388">
    <property type="entry name" value="WH-like_DNA-bd_sf"/>
</dbReference>
<dbReference type="AlphaFoldDB" id="X0TD35"/>
<evidence type="ECO:0000256" key="1">
    <source>
        <dbReference type="ARBA" id="ARBA00022441"/>
    </source>
</evidence>
<dbReference type="PANTHER" id="PTHR24412">
    <property type="entry name" value="KELCH PROTEIN"/>
    <property type="match status" value="1"/>
</dbReference>
<dbReference type="InterPro" id="IPR016032">
    <property type="entry name" value="Sig_transdc_resp-reg_C-effctor"/>
</dbReference>
<dbReference type="InterPro" id="IPR006652">
    <property type="entry name" value="Kelch_1"/>
</dbReference>
<dbReference type="EMBL" id="BARS01003679">
    <property type="protein sequence ID" value="GAF85236.1"/>
    <property type="molecule type" value="Genomic_DNA"/>
</dbReference>
<dbReference type="SUPFAM" id="SSF46894">
    <property type="entry name" value="C-terminal effector domain of the bipartite response regulators"/>
    <property type="match status" value="1"/>
</dbReference>
<accession>X0TD35</accession>
<dbReference type="Gene3D" id="2.120.10.80">
    <property type="entry name" value="Kelch-type beta propeller"/>
    <property type="match status" value="1"/>
</dbReference>
<keyword evidence="3" id="KW-1133">Transmembrane helix</keyword>
<dbReference type="SMART" id="SM00612">
    <property type="entry name" value="Kelch"/>
    <property type="match status" value="4"/>
</dbReference>
<dbReference type="PANTHER" id="PTHR24412:SF489">
    <property type="entry name" value="RING FINGER DOMAIN AND KELCH REPEAT-CONTAINING PROTEIN DDB_G0271372"/>
    <property type="match status" value="1"/>
</dbReference>
<dbReference type="SUPFAM" id="SSF117281">
    <property type="entry name" value="Kelch motif"/>
    <property type="match status" value="2"/>
</dbReference>
<evidence type="ECO:0000256" key="2">
    <source>
        <dbReference type="ARBA" id="ARBA00022737"/>
    </source>
</evidence>
<dbReference type="PROSITE" id="PS00622">
    <property type="entry name" value="HTH_LUXR_1"/>
    <property type="match status" value="1"/>
</dbReference>
<dbReference type="PRINTS" id="PR00038">
    <property type="entry name" value="HTHLUXR"/>
</dbReference>
<dbReference type="SMART" id="SM00421">
    <property type="entry name" value="HTH_LUXR"/>
    <property type="match status" value="1"/>
</dbReference>
<dbReference type="Pfam" id="PF00196">
    <property type="entry name" value="GerE"/>
    <property type="match status" value="1"/>
</dbReference>
<feature type="non-terminal residue" evidence="5">
    <location>
        <position position="383"/>
    </location>
</feature>
<dbReference type="Pfam" id="PF01344">
    <property type="entry name" value="Kelch_1"/>
    <property type="match status" value="1"/>
</dbReference>
<dbReference type="CDD" id="cd06170">
    <property type="entry name" value="LuxR_C_like"/>
    <property type="match status" value="1"/>
</dbReference>
<dbReference type="InterPro" id="IPR000792">
    <property type="entry name" value="Tscrpt_reg_LuxR_C"/>
</dbReference>
<feature type="transmembrane region" description="Helical" evidence="3">
    <location>
        <begin position="89"/>
        <end position="110"/>
    </location>
</feature>
<evidence type="ECO:0000259" key="4">
    <source>
        <dbReference type="PROSITE" id="PS50043"/>
    </source>
</evidence>
<reference evidence="5" key="1">
    <citation type="journal article" date="2014" name="Front. Microbiol.">
        <title>High frequency of phylogenetically diverse reductive dehalogenase-homologous genes in deep subseafloor sedimentary metagenomes.</title>
        <authorList>
            <person name="Kawai M."/>
            <person name="Futagami T."/>
            <person name="Toyoda A."/>
            <person name="Takaki Y."/>
            <person name="Nishi S."/>
            <person name="Hori S."/>
            <person name="Arai W."/>
            <person name="Tsubouchi T."/>
            <person name="Morono Y."/>
            <person name="Uchiyama I."/>
            <person name="Ito T."/>
            <person name="Fujiyama A."/>
            <person name="Inagaki F."/>
            <person name="Takami H."/>
        </authorList>
    </citation>
    <scope>NUCLEOTIDE SEQUENCE</scope>
    <source>
        <strain evidence="5">Expedition CK06-06</strain>
    </source>
</reference>
<gene>
    <name evidence="5" type="ORF">S01H1_07131</name>
</gene>
<protein>
    <recommendedName>
        <fullName evidence="4">HTH luxR-type domain-containing protein</fullName>
    </recommendedName>
</protein>
<dbReference type="InterPro" id="IPR015915">
    <property type="entry name" value="Kelch-typ_b-propeller"/>
</dbReference>
<evidence type="ECO:0000313" key="5">
    <source>
        <dbReference type="EMBL" id="GAF85236.1"/>
    </source>
</evidence>
<proteinExistence type="predicted"/>
<keyword evidence="3" id="KW-0812">Transmembrane</keyword>
<dbReference type="Gene3D" id="1.10.10.10">
    <property type="entry name" value="Winged helix-like DNA-binding domain superfamily/Winged helix DNA-binding domain"/>
    <property type="match status" value="1"/>
</dbReference>
<dbReference type="GO" id="GO:0006355">
    <property type="term" value="P:regulation of DNA-templated transcription"/>
    <property type="evidence" value="ECO:0007669"/>
    <property type="project" value="InterPro"/>
</dbReference>
<feature type="domain" description="HTH luxR-type" evidence="4">
    <location>
        <begin position="1"/>
        <end position="65"/>
    </location>
</feature>
<dbReference type="GO" id="GO:0003677">
    <property type="term" value="F:DNA binding"/>
    <property type="evidence" value="ECO:0007669"/>
    <property type="project" value="InterPro"/>
</dbReference>
<keyword evidence="1" id="KW-0880">Kelch repeat</keyword>
<comment type="caution">
    <text evidence="5">The sequence shown here is derived from an EMBL/GenBank/DDBJ whole genome shotgun (WGS) entry which is preliminary data.</text>
</comment>
<evidence type="ECO:0000256" key="3">
    <source>
        <dbReference type="SAM" id="Phobius"/>
    </source>
</evidence>
<dbReference type="PROSITE" id="PS50043">
    <property type="entry name" value="HTH_LUXR_2"/>
    <property type="match status" value="1"/>
</dbReference>